<gene>
    <name evidence="1" type="ORF">GTC17260_19170</name>
</gene>
<dbReference type="Pfam" id="PF13310">
    <property type="entry name" value="Virulence_RhuM"/>
    <property type="match status" value="1"/>
</dbReference>
<organism evidence="1">
    <name type="scientific">Prevotella sp. GTC17260</name>
    <dbReference type="NCBI Taxonomy" id="3236796"/>
    <lineage>
        <taxon>Bacteria</taxon>
        <taxon>Pseudomonadati</taxon>
        <taxon>Bacteroidota</taxon>
        <taxon>Bacteroidia</taxon>
        <taxon>Bacteroidales</taxon>
        <taxon>Prevotellaceae</taxon>
        <taxon>Prevotella</taxon>
    </lineage>
</organism>
<accession>A0AB33JM58</accession>
<dbReference type="InterPro" id="IPR011204">
    <property type="entry name" value="Virulence_RhuM-like"/>
</dbReference>
<evidence type="ECO:0008006" key="2">
    <source>
        <dbReference type="Google" id="ProtNLM"/>
    </source>
</evidence>
<sequence length="109" mass="12291">MVDGQIMEADNNDNMLIYQSADGNIKIDVRFEKETVWLSLDQMATLFGRNKSTISRHVKNIFEEGELQASSVVANYATTALDGKTYQVDYYNLDVIISVGYRVKSQQGT</sequence>
<dbReference type="EMBL" id="AP035788">
    <property type="protein sequence ID" value="BFO79282.1"/>
    <property type="molecule type" value="Genomic_DNA"/>
</dbReference>
<proteinExistence type="predicted"/>
<dbReference type="PANTHER" id="PTHR35810:SF1">
    <property type="entry name" value="CYTOPLASMIC PROTEIN"/>
    <property type="match status" value="1"/>
</dbReference>
<dbReference type="PANTHER" id="PTHR35810">
    <property type="entry name" value="CYTOPLASMIC PROTEIN-RELATED"/>
    <property type="match status" value="1"/>
</dbReference>
<dbReference type="AlphaFoldDB" id="A0AB33JM58"/>
<reference evidence="1" key="1">
    <citation type="submission" date="2024-07" db="EMBL/GenBank/DDBJ databases">
        <title>Complete genome sequence of Prevotella sp. YM-2024 GTC17260.</title>
        <authorList>
            <person name="Hayashi M."/>
            <person name="Muto Y."/>
            <person name="Tanaka K."/>
            <person name="Niwa H."/>
        </authorList>
    </citation>
    <scope>NUCLEOTIDE SEQUENCE</scope>
    <source>
        <strain evidence="1">GTC17260</strain>
    </source>
</reference>
<name>A0AB33JM58_9BACT</name>
<protein>
    <recommendedName>
        <fullName evidence="2">Cell filamentation protein Fic</fullName>
    </recommendedName>
</protein>
<evidence type="ECO:0000313" key="1">
    <source>
        <dbReference type="EMBL" id="BFO79282.1"/>
    </source>
</evidence>